<dbReference type="EMBL" id="CP117268">
    <property type="protein sequence ID" value="WFS25115.1"/>
    <property type="molecule type" value="Genomic_DNA"/>
</dbReference>
<feature type="region of interest" description="Disordered" evidence="1">
    <location>
        <begin position="152"/>
        <end position="173"/>
    </location>
</feature>
<evidence type="ECO:0000313" key="2">
    <source>
        <dbReference type="EMBL" id="WFS25115.1"/>
    </source>
</evidence>
<accession>A0ABY8IPZ9</accession>
<protein>
    <submittedName>
        <fullName evidence="2">Uncharacterized protein</fullName>
    </submittedName>
</protein>
<dbReference type="RefSeq" id="WP_142831037.1">
    <property type="nucleotide sequence ID" value="NZ_CP117268.1"/>
</dbReference>
<geneLocation type="plasmid" evidence="2 3">
    <name>unnamed1</name>
</geneLocation>
<dbReference type="Proteomes" id="UP000318939">
    <property type="component" value="Plasmid unnamed1"/>
</dbReference>
<name>A0ABY8IPZ9_9HYPH</name>
<evidence type="ECO:0000313" key="3">
    <source>
        <dbReference type="Proteomes" id="UP000318939"/>
    </source>
</evidence>
<gene>
    <name evidence="2" type="ORF">PR018_22835</name>
</gene>
<reference evidence="2 3" key="2">
    <citation type="journal article" date="2023" name="MicrobiologyOpen">
        <title>Genomics of the tumorigenes clade of the family Rhizobiaceae and description of Rhizobium rhododendri sp. nov.</title>
        <authorList>
            <person name="Kuzmanovic N."/>
            <person name="diCenzo G.C."/>
            <person name="Bunk B."/>
            <person name="Sproeer C."/>
            <person name="Fruehling A."/>
            <person name="Neumann-Schaal M."/>
            <person name="Overmann J."/>
            <person name="Smalla K."/>
        </authorList>
    </citation>
    <scope>NUCLEOTIDE SEQUENCE [LARGE SCALE GENOMIC DNA]</scope>
    <source>
        <strain evidence="3">rho-6.2</strain>
        <plasmid evidence="2 3">unnamed1</plasmid>
    </source>
</reference>
<organism evidence="2 3">
    <name type="scientific">Rhizobium rhododendri</name>
    <dbReference type="NCBI Taxonomy" id="2506430"/>
    <lineage>
        <taxon>Bacteria</taxon>
        <taxon>Pseudomonadati</taxon>
        <taxon>Pseudomonadota</taxon>
        <taxon>Alphaproteobacteria</taxon>
        <taxon>Hyphomicrobiales</taxon>
        <taxon>Rhizobiaceae</taxon>
        <taxon>Rhizobium/Agrobacterium group</taxon>
        <taxon>Rhizobium</taxon>
    </lineage>
</organism>
<sequence length="173" mass="19126">MFENETDWKSATTVICDILRGSSSLAVQTRSSQAENGRQRSQSLSWRYEQTQPYHVGPDPASALFSSGHLRDVLTRMSASDFFFAYEAVPDLELTAHIDAALSEFSSIDLTLVKLTVGSVALTWLLVSLGSPRDLVLWKMKYHLRKAQLFDPSSSNDAGPKADLGAPAQNFDR</sequence>
<keyword evidence="2" id="KW-0614">Plasmid</keyword>
<reference evidence="2 3" key="1">
    <citation type="journal article" date="2019" name="Phytopathology">
        <title>A Novel Group of Rhizobium tumorigenes-Like Agrobacteria Associated with Crown Gall Disease of Rhododendron and Blueberry.</title>
        <authorList>
            <person name="Kuzmanovic N."/>
            <person name="Behrens P."/>
            <person name="Idczak E."/>
            <person name="Wagner S."/>
            <person name="Gotz M."/>
            <person name="Sproer C."/>
            <person name="Bunk B."/>
            <person name="Overmann J."/>
            <person name="Smalla K."/>
        </authorList>
    </citation>
    <scope>NUCLEOTIDE SEQUENCE [LARGE SCALE GENOMIC DNA]</scope>
    <source>
        <strain evidence="3">rho-6.2</strain>
    </source>
</reference>
<keyword evidence="3" id="KW-1185">Reference proteome</keyword>
<proteinExistence type="predicted"/>
<evidence type="ECO:0000256" key="1">
    <source>
        <dbReference type="SAM" id="MobiDB-lite"/>
    </source>
</evidence>